<sequence length="433" mass="51069">MVHFIYLYQLIVRLYKWIYSEEKDEEKKLKLMKEITSILEESRTNDDFLKHFNIETPRSCRNCKNPNRLSGWFGKYQSVILSVDEDTLEIFNKPEIIKECSSFVDLNSLLFKPILFSPPPMISKILINNSSDNFYGNIYDRQQILSWIYIFGWKDPVGRKLRSHIDCLVDDPLENIYVAFRLQEYERAMFFIDALIQESDYFIKTELLILKGQLLLSSNNINEAMTIGMEILSLQDDWKSNNDWSELSYEYYICGLLILAKCEVIKREKVKRFFNLLYIYKNHPDVGFYLAHIHTTNEEIDKAENMFNEISKKYPNHPNIIFYQKIMEIGLCDKLPSLTKFDEISEIIKNINININGYTIYQMYVLISIFNDKYKLQGKNEALFLENEGENLLTLLRKVDEIIVKNDDCIEAFYVISSEIVSNSIISACNVFN</sequence>
<protein>
    <submittedName>
        <fullName evidence="2">TPR_REGION domain-containing protein</fullName>
    </submittedName>
</protein>
<dbReference type="InterPro" id="IPR011990">
    <property type="entry name" value="TPR-like_helical_dom_sf"/>
</dbReference>
<organism evidence="1 2">
    <name type="scientific">Parastrongyloides trichosuri</name>
    <name type="common">Possum-specific nematode worm</name>
    <dbReference type="NCBI Taxonomy" id="131310"/>
    <lineage>
        <taxon>Eukaryota</taxon>
        <taxon>Metazoa</taxon>
        <taxon>Ecdysozoa</taxon>
        <taxon>Nematoda</taxon>
        <taxon>Chromadorea</taxon>
        <taxon>Rhabditida</taxon>
        <taxon>Tylenchina</taxon>
        <taxon>Panagrolaimomorpha</taxon>
        <taxon>Strongyloidoidea</taxon>
        <taxon>Strongyloididae</taxon>
        <taxon>Parastrongyloides</taxon>
    </lineage>
</organism>
<name>A0A0N5A197_PARTI</name>
<evidence type="ECO:0000313" key="2">
    <source>
        <dbReference type="WBParaSite" id="PTRK_0001539700.1"/>
    </source>
</evidence>
<keyword evidence="1" id="KW-1185">Reference proteome</keyword>
<dbReference type="SUPFAM" id="SSF48452">
    <property type="entry name" value="TPR-like"/>
    <property type="match status" value="1"/>
</dbReference>
<dbReference type="AlphaFoldDB" id="A0A0N5A197"/>
<evidence type="ECO:0000313" key="1">
    <source>
        <dbReference type="Proteomes" id="UP000038045"/>
    </source>
</evidence>
<dbReference type="Proteomes" id="UP000038045">
    <property type="component" value="Unplaced"/>
</dbReference>
<proteinExistence type="predicted"/>
<dbReference type="Gene3D" id="1.25.40.10">
    <property type="entry name" value="Tetratricopeptide repeat domain"/>
    <property type="match status" value="1"/>
</dbReference>
<dbReference type="WBParaSite" id="PTRK_0001539700.1">
    <property type="protein sequence ID" value="PTRK_0001539700.1"/>
    <property type="gene ID" value="PTRK_0001539700"/>
</dbReference>
<accession>A0A0N5A197</accession>
<reference evidence="2" key="1">
    <citation type="submission" date="2017-02" db="UniProtKB">
        <authorList>
            <consortium name="WormBaseParasite"/>
        </authorList>
    </citation>
    <scope>IDENTIFICATION</scope>
</reference>